<sequence length="50" mass="5824">MLTEIRCKKCSRKLATASNYQFIEIKCPRCKHLNQQRATSSKPLKEMPRG</sequence>
<dbReference type="AlphaFoldDB" id="A0A7Y6RDU8"/>
<comment type="caution">
    <text evidence="1">The sequence shown here is derived from an EMBL/GenBank/DDBJ whole genome shotgun (WGS) entry which is preliminary data.</text>
</comment>
<dbReference type="InterPro" id="IPR019294">
    <property type="entry name" value="Translation_reg_Com"/>
</dbReference>
<dbReference type="Proteomes" id="UP000589984">
    <property type="component" value="Unassembled WGS sequence"/>
</dbReference>
<keyword evidence="1" id="KW-0238">DNA-binding</keyword>
<keyword evidence="2" id="KW-1185">Reference proteome</keyword>
<protein>
    <submittedName>
        <fullName evidence="1">Com family DNA-binding transcriptional regulator</fullName>
    </submittedName>
</protein>
<name>A0A7Y6RDU8_9GAMM</name>
<accession>A0A7Y6RDU8</accession>
<evidence type="ECO:0000313" key="2">
    <source>
        <dbReference type="Proteomes" id="UP000589984"/>
    </source>
</evidence>
<dbReference type="GO" id="GO:0003677">
    <property type="term" value="F:DNA binding"/>
    <property type="evidence" value="ECO:0007669"/>
    <property type="project" value="UniProtKB-KW"/>
</dbReference>
<dbReference type="RefSeq" id="WP_176303877.1">
    <property type="nucleotide sequence ID" value="NZ_JABWCV010000013.1"/>
</dbReference>
<organism evidence="1 2">
    <name type="scientific">Vreelandella maris</name>
    <dbReference type="NCBI Taxonomy" id="2729617"/>
    <lineage>
        <taxon>Bacteria</taxon>
        <taxon>Pseudomonadati</taxon>
        <taxon>Pseudomonadota</taxon>
        <taxon>Gammaproteobacteria</taxon>
        <taxon>Oceanospirillales</taxon>
        <taxon>Halomonadaceae</taxon>
        <taxon>Vreelandella</taxon>
    </lineage>
</organism>
<gene>
    <name evidence="1" type="ORF">HUO07_12700</name>
</gene>
<proteinExistence type="predicted"/>
<reference evidence="1 2" key="1">
    <citation type="submission" date="2020-06" db="EMBL/GenBank/DDBJ databases">
        <title>Halomonas sp. QX-1 draft genome sequence.</title>
        <authorList>
            <person name="Qiu X."/>
        </authorList>
    </citation>
    <scope>NUCLEOTIDE SEQUENCE [LARGE SCALE GENOMIC DNA]</scope>
    <source>
        <strain evidence="1 2">QX-1</strain>
    </source>
</reference>
<evidence type="ECO:0000313" key="1">
    <source>
        <dbReference type="EMBL" id="NVF15023.1"/>
    </source>
</evidence>
<dbReference type="EMBL" id="JABWCV010000013">
    <property type="protein sequence ID" value="NVF15023.1"/>
    <property type="molecule type" value="Genomic_DNA"/>
</dbReference>
<dbReference type="Pfam" id="PF10122">
    <property type="entry name" value="Zn_ribbon_Com"/>
    <property type="match status" value="1"/>
</dbReference>